<evidence type="ECO:0000313" key="1">
    <source>
        <dbReference type="EMBL" id="RRT76729.1"/>
    </source>
</evidence>
<dbReference type="AlphaFoldDB" id="A0A427AKD7"/>
<protein>
    <submittedName>
        <fullName evidence="1">Uncharacterized protein</fullName>
    </submittedName>
</protein>
<sequence>MLIILEDHLTNELIHGWDVVEGGFVYVMDCGKLIAGANDRVNEEDITIVLSKHDLAAGGATECSVCRVGGATEGDTVVDEFVEGDGARIGVLDHEVRQETAERDSGTPIGVDATKITMVVTAR</sequence>
<dbReference type="EMBL" id="AMZH03002115">
    <property type="protein sequence ID" value="RRT76729.1"/>
    <property type="molecule type" value="Genomic_DNA"/>
</dbReference>
<comment type="caution">
    <text evidence="1">The sequence shown here is derived from an EMBL/GenBank/DDBJ whole genome shotgun (WGS) entry which is preliminary data.</text>
</comment>
<accession>A0A427AKD7</accession>
<reference evidence="1 2" key="1">
    <citation type="journal article" date="2014" name="Agronomy (Basel)">
        <title>A Draft Genome Sequence for Ensete ventricosum, the Drought-Tolerant Tree Against Hunger.</title>
        <authorList>
            <person name="Harrison J."/>
            <person name="Moore K.A."/>
            <person name="Paszkiewicz K."/>
            <person name="Jones T."/>
            <person name="Grant M."/>
            <person name="Ambacheew D."/>
            <person name="Muzemil S."/>
            <person name="Studholme D.J."/>
        </authorList>
    </citation>
    <scope>NUCLEOTIDE SEQUENCE [LARGE SCALE GENOMIC DNA]</scope>
</reference>
<gene>
    <name evidence="1" type="ORF">B296_00028488</name>
</gene>
<dbReference type="Proteomes" id="UP000287651">
    <property type="component" value="Unassembled WGS sequence"/>
</dbReference>
<evidence type="ECO:0000313" key="2">
    <source>
        <dbReference type="Proteomes" id="UP000287651"/>
    </source>
</evidence>
<name>A0A427AKD7_ENSVE</name>
<proteinExistence type="predicted"/>
<organism evidence="1 2">
    <name type="scientific">Ensete ventricosum</name>
    <name type="common">Abyssinian banana</name>
    <name type="synonym">Musa ensete</name>
    <dbReference type="NCBI Taxonomy" id="4639"/>
    <lineage>
        <taxon>Eukaryota</taxon>
        <taxon>Viridiplantae</taxon>
        <taxon>Streptophyta</taxon>
        <taxon>Embryophyta</taxon>
        <taxon>Tracheophyta</taxon>
        <taxon>Spermatophyta</taxon>
        <taxon>Magnoliopsida</taxon>
        <taxon>Liliopsida</taxon>
        <taxon>Zingiberales</taxon>
        <taxon>Musaceae</taxon>
        <taxon>Ensete</taxon>
    </lineage>
</organism>